<keyword evidence="5" id="KW-0539">Nucleus</keyword>
<dbReference type="Pfam" id="PF00172">
    <property type="entry name" value="Zn_clus"/>
    <property type="match status" value="1"/>
</dbReference>
<dbReference type="AlphaFoldDB" id="A0A2H3CE60"/>
<proteinExistence type="predicted"/>
<evidence type="ECO:0000256" key="4">
    <source>
        <dbReference type="ARBA" id="ARBA00023163"/>
    </source>
</evidence>
<keyword evidence="2" id="KW-0479">Metal-binding</keyword>
<dbReference type="CDD" id="cd00067">
    <property type="entry name" value="GAL4"/>
    <property type="match status" value="1"/>
</dbReference>
<sequence>MSDTSSSSKTHLPKGSACMNCRRRKIKCDGLRPVCSPCSSSDAFRDCEYVERGTSSKTQALEAQIAVLENRIQELEQQTDFSQFHHFHDSQSPTDPFSFQLHEIILRSFLHHCSEIGFFLDQARFADSATLPNVMKPSAALLSTAYLWGIHLSDSGEILAYEEVFLARALQSTAQELSSSHPQRIIQCIQAEVLLAHYFFRKARMLEGRYHTCSAVSLVLSARLHKIRSVEGGGPSVLPPPTDYIEEGERIKAFWTVFILDNCWTTADGSPSNFLCTSPDSRIDLPWPLDTQIQFPRNYQTSHTIQRFLANQNEDHGTSALALHAKASVLFEQASRVGSRFRLGMPQQEASRFFASFTSMERVIQRFIESLSSVQVTLASNAPSPSFMTHILAHASMIQLHAPFLSRNPASRGRILSHSRAAIQVLGNVNVSSTPFLDSFIGVLWGIIAEILIKESRSSTSASESTRLLGEVMALMSAAGPQSPFINAQLDKIRHLHAGSMNQ</sequence>
<evidence type="ECO:0000256" key="3">
    <source>
        <dbReference type="ARBA" id="ARBA00023015"/>
    </source>
</evidence>
<feature type="domain" description="Zn(2)-C6 fungal-type" evidence="6">
    <location>
        <begin position="17"/>
        <end position="49"/>
    </location>
</feature>
<dbReference type="GO" id="GO:0008270">
    <property type="term" value="F:zinc ion binding"/>
    <property type="evidence" value="ECO:0007669"/>
    <property type="project" value="InterPro"/>
</dbReference>
<dbReference type="InterPro" id="IPR001138">
    <property type="entry name" value="Zn2Cys6_DnaBD"/>
</dbReference>
<dbReference type="Gene3D" id="4.10.240.10">
    <property type="entry name" value="Zn(2)-C6 fungal-type DNA-binding domain"/>
    <property type="match status" value="1"/>
</dbReference>
<dbReference type="Pfam" id="PF04082">
    <property type="entry name" value="Fungal_trans"/>
    <property type="match status" value="1"/>
</dbReference>
<evidence type="ECO:0000256" key="2">
    <source>
        <dbReference type="ARBA" id="ARBA00022723"/>
    </source>
</evidence>
<keyword evidence="3" id="KW-0805">Transcription regulation</keyword>
<dbReference type="PROSITE" id="PS00463">
    <property type="entry name" value="ZN2_CY6_FUNGAL_1"/>
    <property type="match status" value="1"/>
</dbReference>
<comment type="subcellular location">
    <subcellularLocation>
        <location evidence="1">Nucleus</location>
    </subcellularLocation>
</comment>
<dbReference type="PROSITE" id="PS50048">
    <property type="entry name" value="ZN2_CY6_FUNGAL_2"/>
    <property type="match status" value="1"/>
</dbReference>
<gene>
    <name evidence="7" type="ORF">ARMSODRAFT_951149</name>
</gene>
<accession>A0A2H3CE60</accession>
<name>A0A2H3CE60_9AGAR</name>
<dbReference type="SMART" id="SM00066">
    <property type="entry name" value="GAL4"/>
    <property type="match status" value="1"/>
</dbReference>
<evidence type="ECO:0000256" key="1">
    <source>
        <dbReference type="ARBA" id="ARBA00004123"/>
    </source>
</evidence>
<dbReference type="SUPFAM" id="SSF57701">
    <property type="entry name" value="Zn2/Cys6 DNA-binding domain"/>
    <property type="match status" value="1"/>
</dbReference>
<evidence type="ECO:0000313" key="8">
    <source>
        <dbReference type="Proteomes" id="UP000218334"/>
    </source>
</evidence>
<dbReference type="PANTHER" id="PTHR47338">
    <property type="entry name" value="ZN(II)2CYS6 TRANSCRIPTION FACTOR (EUROFUNG)-RELATED"/>
    <property type="match status" value="1"/>
</dbReference>
<dbReference type="GO" id="GO:0005634">
    <property type="term" value="C:nucleus"/>
    <property type="evidence" value="ECO:0007669"/>
    <property type="project" value="UniProtKB-SubCell"/>
</dbReference>
<keyword evidence="8" id="KW-1185">Reference proteome</keyword>
<dbReference type="STRING" id="1076256.A0A2H3CE60"/>
<reference evidence="8" key="1">
    <citation type="journal article" date="2017" name="Nat. Ecol. Evol.">
        <title>Genome expansion and lineage-specific genetic innovations in the forest pathogenic fungi Armillaria.</title>
        <authorList>
            <person name="Sipos G."/>
            <person name="Prasanna A.N."/>
            <person name="Walter M.C."/>
            <person name="O'Connor E."/>
            <person name="Balint B."/>
            <person name="Krizsan K."/>
            <person name="Kiss B."/>
            <person name="Hess J."/>
            <person name="Varga T."/>
            <person name="Slot J."/>
            <person name="Riley R."/>
            <person name="Boka B."/>
            <person name="Rigling D."/>
            <person name="Barry K."/>
            <person name="Lee J."/>
            <person name="Mihaltcheva S."/>
            <person name="LaButti K."/>
            <person name="Lipzen A."/>
            <person name="Waldron R."/>
            <person name="Moloney N.M."/>
            <person name="Sperisen C."/>
            <person name="Kredics L."/>
            <person name="Vagvoelgyi C."/>
            <person name="Patrignani A."/>
            <person name="Fitzpatrick D."/>
            <person name="Nagy I."/>
            <person name="Doyle S."/>
            <person name="Anderson J.B."/>
            <person name="Grigoriev I.V."/>
            <person name="Gueldener U."/>
            <person name="Muensterkoetter M."/>
            <person name="Nagy L.G."/>
        </authorList>
    </citation>
    <scope>NUCLEOTIDE SEQUENCE [LARGE SCALE GENOMIC DNA]</scope>
    <source>
        <strain evidence="8">28-4</strain>
    </source>
</reference>
<dbReference type="InterPro" id="IPR007219">
    <property type="entry name" value="XnlR_reg_dom"/>
</dbReference>
<dbReference type="PANTHER" id="PTHR47338:SF29">
    <property type="entry name" value="ZN(2)-C6 FUNGAL-TYPE DOMAIN-CONTAINING PROTEIN"/>
    <property type="match status" value="1"/>
</dbReference>
<evidence type="ECO:0000313" key="7">
    <source>
        <dbReference type="EMBL" id="PBK75077.1"/>
    </source>
</evidence>
<evidence type="ECO:0000256" key="5">
    <source>
        <dbReference type="ARBA" id="ARBA00023242"/>
    </source>
</evidence>
<protein>
    <recommendedName>
        <fullName evidence="6">Zn(2)-C6 fungal-type domain-containing protein</fullName>
    </recommendedName>
</protein>
<dbReference type="GO" id="GO:0006351">
    <property type="term" value="P:DNA-templated transcription"/>
    <property type="evidence" value="ECO:0007669"/>
    <property type="project" value="InterPro"/>
</dbReference>
<dbReference type="Proteomes" id="UP000218334">
    <property type="component" value="Unassembled WGS sequence"/>
</dbReference>
<keyword evidence="4" id="KW-0804">Transcription</keyword>
<dbReference type="InterPro" id="IPR036864">
    <property type="entry name" value="Zn2-C6_fun-type_DNA-bd_sf"/>
</dbReference>
<dbReference type="EMBL" id="KZ293418">
    <property type="protein sequence ID" value="PBK75077.1"/>
    <property type="molecule type" value="Genomic_DNA"/>
</dbReference>
<organism evidence="7 8">
    <name type="scientific">Armillaria solidipes</name>
    <dbReference type="NCBI Taxonomy" id="1076256"/>
    <lineage>
        <taxon>Eukaryota</taxon>
        <taxon>Fungi</taxon>
        <taxon>Dikarya</taxon>
        <taxon>Basidiomycota</taxon>
        <taxon>Agaricomycotina</taxon>
        <taxon>Agaricomycetes</taxon>
        <taxon>Agaricomycetidae</taxon>
        <taxon>Agaricales</taxon>
        <taxon>Marasmiineae</taxon>
        <taxon>Physalacriaceae</taxon>
        <taxon>Armillaria</taxon>
    </lineage>
</organism>
<dbReference type="InterPro" id="IPR050815">
    <property type="entry name" value="TF_fung"/>
</dbReference>
<dbReference type="GO" id="GO:0000981">
    <property type="term" value="F:DNA-binding transcription factor activity, RNA polymerase II-specific"/>
    <property type="evidence" value="ECO:0007669"/>
    <property type="project" value="InterPro"/>
</dbReference>
<dbReference type="CDD" id="cd12148">
    <property type="entry name" value="fungal_TF_MHR"/>
    <property type="match status" value="1"/>
</dbReference>
<evidence type="ECO:0000259" key="6">
    <source>
        <dbReference type="PROSITE" id="PS50048"/>
    </source>
</evidence>
<dbReference type="GO" id="GO:0003677">
    <property type="term" value="F:DNA binding"/>
    <property type="evidence" value="ECO:0007669"/>
    <property type="project" value="InterPro"/>
</dbReference>